<organism evidence="2 3">
    <name type="scientific">Massariosphaeria phaeospora</name>
    <dbReference type="NCBI Taxonomy" id="100035"/>
    <lineage>
        <taxon>Eukaryota</taxon>
        <taxon>Fungi</taxon>
        <taxon>Dikarya</taxon>
        <taxon>Ascomycota</taxon>
        <taxon>Pezizomycotina</taxon>
        <taxon>Dothideomycetes</taxon>
        <taxon>Pleosporomycetidae</taxon>
        <taxon>Pleosporales</taxon>
        <taxon>Pleosporales incertae sedis</taxon>
        <taxon>Massariosphaeria</taxon>
    </lineage>
</organism>
<keyword evidence="1" id="KW-1133">Transmembrane helix</keyword>
<keyword evidence="1" id="KW-0472">Membrane</keyword>
<comment type="caution">
    <text evidence="2">The sequence shown here is derived from an EMBL/GenBank/DDBJ whole genome shotgun (WGS) entry which is preliminary data.</text>
</comment>
<keyword evidence="3" id="KW-1185">Reference proteome</keyword>
<dbReference type="Proteomes" id="UP000481861">
    <property type="component" value="Unassembled WGS sequence"/>
</dbReference>
<name>A0A7C8I6Q2_9PLEO</name>
<accession>A0A7C8I6Q2</accession>
<evidence type="ECO:0000313" key="2">
    <source>
        <dbReference type="EMBL" id="KAF2872094.1"/>
    </source>
</evidence>
<reference evidence="2 3" key="1">
    <citation type="submission" date="2020-01" db="EMBL/GenBank/DDBJ databases">
        <authorList>
            <consortium name="DOE Joint Genome Institute"/>
            <person name="Haridas S."/>
            <person name="Albert R."/>
            <person name="Binder M."/>
            <person name="Bloem J."/>
            <person name="Labutti K."/>
            <person name="Salamov A."/>
            <person name="Andreopoulos B."/>
            <person name="Baker S.E."/>
            <person name="Barry K."/>
            <person name="Bills G."/>
            <person name="Bluhm B.H."/>
            <person name="Cannon C."/>
            <person name="Castanera R."/>
            <person name="Culley D.E."/>
            <person name="Daum C."/>
            <person name="Ezra D."/>
            <person name="Gonzalez J.B."/>
            <person name="Henrissat B."/>
            <person name="Kuo A."/>
            <person name="Liang C."/>
            <person name="Lipzen A."/>
            <person name="Lutzoni F."/>
            <person name="Magnuson J."/>
            <person name="Mondo S."/>
            <person name="Nolan M."/>
            <person name="Ohm R."/>
            <person name="Pangilinan J."/>
            <person name="Park H.-J.H."/>
            <person name="Ramirez L."/>
            <person name="Alfaro M."/>
            <person name="Sun H."/>
            <person name="Tritt A."/>
            <person name="Yoshinaga Y."/>
            <person name="Zwiers L.-H.L."/>
            <person name="Turgeon B.G."/>
            <person name="Goodwin S.B."/>
            <person name="Spatafora J.W."/>
            <person name="Crous P.W."/>
            <person name="Grigoriev I.V."/>
        </authorList>
    </citation>
    <scope>NUCLEOTIDE SEQUENCE [LARGE SCALE GENOMIC DNA]</scope>
    <source>
        <strain evidence="2 3">CBS 611.86</strain>
    </source>
</reference>
<proteinExistence type="predicted"/>
<dbReference type="EMBL" id="JAADJZ010000010">
    <property type="protein sequence ID" value="KAF2872094.1"/>
    <property type="molecule type" value="Genomic_DNA"/>
</dbReference>
<keyword evidence="1" id="KW-0812">Transmembrane</keyword>
<evidence type="ECO:0000256" key="1">
    <source>
        <dbReference type="SAM" id="Phobius"/>
    </source>
</evidence>
<protein>
    <submittedName>
        <fullName evidence="2">Uncharacterized protein</fullName>
    </submittedName>
</protein>
<gene>
    <name evidence="2" type="ORF">BDV95DRAFT_35712</name>
</gene>
<feature type="transmembrane region" description="Helical" evidence="1">
    <location>
        <begin position="73"/>
        <end position="94"/>
    </location>
</feature>
<evidence type="ECO:0000313" key="3">
    <source>
        <dbReference type="Proteomes" id="UP000481861"/>
    </source>
</evidence>
<sequence length="155" mass="17690">MLNSSWPAFVGCIPHGISWCLPHQVFQLVISMLGCIDYSFTGSHGVNAPRYMKENTTIATFLTHTRVVTVLQLVSYILGRYIVAFYYFLFVLSLDQSRATHRALHHRPRHWSVVWLRLYTPHLSTPLPATDLHSTTHPILKAAMQRTGRSNGMLQ</sequence>
<dbReference type="AlphaFoldDB" id="A0A7C8I6Q2"/>